<evidence type="ECO:0000313" key="3">
    <source>
        <dbReference type="Proteomes" id="UP000009172"/>
    </source>
</evidence>
<dbReference type="Proteomes" id="UP000009172">
    <property type="component" value="Unassembled WGS sequence"/>
</dbReference>
<proteinExistence type="predicted"/>
<dbReference type="EMBL" id="GG698485">
    <property type="protein sequence ID" value="EGD94998.1"/>
    <property type="molecule type" value="Genomic_DNA"/>
</dbReference>
<evidence type="ECO:0000256" key="1">
    <source>
        <dbReference type="SAM" id="MobiDB-lite"/>
    </source>
</evidence>
<organism evidence="2 3">
    <name type="scientific">Trichophyton tonsurans (strain CBS 112818)</name>
    <name type="common">Scalp ringworm fungus</name>
    <dbReference type="NCBI Taxonomy" id="647933"/>
    <lineage>
        <taxon>Eukaryota</taxon>
        <taxon>Fungi</taxon>
        <taxon>Dikarya</taxon>
        <taxon>Ascomycota</taxon>
        <taxon>Pezizomycotina</taxon>
        <taxon>Eurotiomycetes</taxon>
        <taxon>Eurotiomycetidae</taxon>
        <taxon>Onygenales</taxon>
        <taxon>Arthrodermataceae</taxon>
        <taxon>Trichophyton</taxon>
    </lineage>
</organism>
<dbReference type="AlphaFoldDB" id="F2RUJ9"/>
<accession>F2RUJ9</accession>
<feature type="region of interest" description="Disordered" evidence="1">
    <location>
        <begin position="129"/>
        <end position="160"/>
    </location>
</feature>
<name>F2RUJ9_TRIT1</name>
<reference evidence="3" key="1">
    <citation type="journal article" date="2012" name="MBio">
        <title>Comparative genome analysis of Trichophyton rubrum and related dermatophytes reveals candidate genes involved in infection.</title>
        <authorList>
            <person name="Martinez D.A."/>
            <person name="Oliver B.G."/>
            <person name="Graeser Y."/>
            <person name="Goldberg J.M."/>
            <person name="Li W."/>
            <person name="Martinez-Rossi N.M."/>
            <person name="Monod M."/>
            <person name="Shelest E."/>
            <person name="Barton R.C."/>
            <person name="Birch E."/>
            <person name="Brakhage A.A."/>
            <person name="Chen Z."/>
            <person name="Gurr S.J."/>
            <person name="Heiman D."/>
            <person name="Heitman J."/>
            <person name="Kosti I."/>
            <person name="Rossi A."/>
            <person name="Saif S."/>
            <person name="Samalova M."/>
            <person name="Saunders C.W."/>
            <person name="Shea T."/>
            <person name="Summerbell R.C."/>
            <person name="Xu J."/>
            <person name="Young S."/>
            <person name="Zeng Q."/>
            <person name="Birren B.W."/>
            <person name="Cuomo C.A."/>
            <person name="White T.C."/>
        </authorList>
    </citation>
    <scope>NUCLEOTIDE SEQUENCE [LARGE SCALE GENOMIC DNA]</scope>
    <source>
        <strain evidence="3">CBS 112818</strain>
    </source>
</reference>
<gene>
    <name evidence="2" type="ORF">TESG_02492</name>
</gene>
<evidence type="ECO:0000313" key="2">
    <source>
        <dbReference type="EMBL" id="EGD94998.1"/>
    </source>
</evidence>
<dbReference type="HOGENOM" id="CLU_1653415_0_0_1"/>
<sequence length="160" mass="17870">MVITHVTRSREAKQAQGVGYSHTDGTRTSLSPRTRLTHGSANEPWWWFESSVRCYSYADGKLEQALVASRIQTLVTLRPMSRVSMSMFESQAKFCPLLASLHSPPSTHAHTPNRSMDRRRTQDDAMVWGRVESGSGRGGQTSTPDWTIIDKDTRVSSSPC</sequence>
<keyword evidence="3" id="KW-1185">Reference proteome</keyword>
<protein>
    <submittedName>
        <fullName evidence="2">Uncharacterized protein</fullName>
    </submittedName>
</protein>
<feature type="region of interest" description="Disordered" evidence="1">
    <location>
        <begin position="1"/>
        <end position="35"/>
    </location>
</feature>